<dbReference type="EMBL" id="JBJURJ010000008">
    <property type="protein sequence ID" value="MFM9329342.1"/>
    <property type="molecule type" value="Genomic_DNA"/>
</dbReference>
<accession>A0ACC7P206</accession>
<comment type="caution">
    <text evidence="1">The sequence shown here is derived from an EMBL/GenBank/DDBJ whole genome shotgun (WGS) entry which is preliminary data.</text>
</comment>
<sequence length="145" mass="17601">MGELYIQECLTVDVDLELLAALNKQLIEDEQHDNKMNLDELKDRMKTFLRTDYKAYFFKEREEIKGYALVNHNRQPIYLRQFFICRDSRRGGYGKLAFQKLKELLNTDEIDIEVMHWNDRGYSFWKTMGFKERSIYLRLDKNEEL</sequence>
<dbReference type="EC" id="2.3.1.-" evidence="1"/>
<keyword evidence="1" id="KW-0012">Acyltransferase</keyword>
<name>A0ACC7P206_9BACL</name>
<keyword evidence="1" id="KW-0808">Transferase</keyword>
<reference evidence="1" key="1">
    <citation type="submission" date="2024-12" db="EMBL/GenBank/DDBJ databases">
        <authorList>
            <person name="Wu N."/>
        </authorList>
    </citation>
    <scope>NUCLEOTIDE SEQUENCE</scope>
    <source>
        <strain evidence="1">P15</strain>
    </source>
</reference>
<evidence type="ECO:0000313" key="2">
    <source>
        <dbReference type="Proteomes" id="UP001631969"/>
    </source>
</evidence>
<dbReference type="Proteomes" id="UP001631969">
    <property type="component" value="Unassembled WGS sequence"/>
</dbReference>
<organism evidence="1 2">
    <name type="scientific">Paenibacillus mesotrionivorans</name>
    <dbReference type="NCBI Taxonomy" id="3160968"/>
    <lineage>
        <taxon>Bacteria</taxon>
        <taxon>Bacillati</taxon>
        <taxon>Bacillota</taxon>
        <taxon>Bacilli</taxon>
        <taxon>Bacillales</taxon>
        <taxon>Paenibacillaceae</taxon>
        <taxon>Paenibacillus</taxon>
    </lineage>
</organism>
<gene>
    <name evidence="1" type="ORF">ACI1P1_13690</name>
</gene>
<evidence type="ECO:0000313" key="1">
    <source>
        <dbReference type="EMBL" id="MFM9329342.1"/>
    </source>
</evidence>
<protein>
    <submittedName>
        <fullName evidence="1">GNAT family N-acetyltransferase</fullName>
        <ecNumber evidence="1">2.3.1.-</ecNumber>
    </submittedName>
</protein>
<keyword evidence="2" id="KW-1185">Reference proteome</keyword>
<proteinExistence type="predicted"/>